<keyword evidence="2 5" id="KW-0812">Transmembrane</keyword>
<dbReference type="EMBL" id="JAWDGP010006658">
    <property type="protein sequence ID" value="KAK3737337.1"/>
    <property type="molecule type" value="Genomic_DNA"/>
</dbReference>
<evidence type="ECO:0000313" key="7">
    <source>
        <dbReference type="Proteomes" id="UP001283361"/>
    </source>
</evidence>
<evidence type="ECO:0000256" key="3">
    <source>
        <dbReference type="ARBA" id="ARBA00022989"/>
    </source>
</evidence>
<proteinExistence type="predicted"/>
<dbReference type="InterPro" id="IPR036259">
    <property type="entry name" value="MFS_trans_sf"/>
</dbReference>
<keyword evidence="3 5" id="KW-1133">Transmembrane helix</keyword>
<comment type="subcellular location">
    <subcellularLocation>
        <location evidence="1">Membrane</location>
        <topology evidence="1">Multi-pass membrane protein</topology>
    </subcellularLocation>
</comment>
<evidence type="ECO:0008006" key="8">
    <source>
        <dbReference type="Google" id="ProtNLM"/>
    </source>
</evidence>
<accession>A0AAE1CUU1</accession>
<dbReference type="AlphaFoldDB" id="A0AAE1CUU1"/>
<sequence length="158" mass="18007">MFLVHRFFIGFCIGGLLVVLVPYMMEFLPMRWRPLVSAIPMWPLGVVLFAATAWFFEDWAYLHFTCAVLSAPVLLTYFVVPESPRWLAVQGKLKEANLVVEKMAASNRKVVPPYTTGAIEEISIEATKLEKAGKKYSYWDILNNPAIAKISLIFGFQW</sequence>
<dbReference type="GO" id="GO:0022857">
    <property type="term" value="F:transmembrane transporter activity"/>
    <property type="evidence" value="ECO:0007669"/>
    <property type="project" value="InterPro"/>
</dbReference>
<feature type="transmembrane region" description="Helical" evidence="5">
    <location>
        <begin position="35"/>
        <end position="55"/>
    </location>
</feature>
<evidence type="ECO:0000256" key="2">
    <source>
        <dbReference type="ARBA" id="ARBA00022692"/>
    </source>
</evidence>
<dbReference type="GO" id="GO:0016020">
    <property type="term" value="C:membrane"/>
    <property type="evidence" value="ECO:0007669"/>
    <property type="project" value="UniProtKB-SubCell"/>
</dbReference>
<dbReference type="Gene3D" id="1.20.1250.20">
    <property type="entry name" value="MFS general substrate transporter like domains"/>
    <property type="match status" value="1"/>
</dbReference>
<evidence type="ECO:0000256" key="4">
    <source>
        <dbReference type="ARBA" id="ARBA00023136"/>
    </source>
</evidence>
<dbReference type="PANTHER" id="PTHR24064">
    <property type="entry name" value="SOLUTE CARRIER FAMILY 22 MEMBER"/>
    <property type="match status" value="1"/>
</dbReference>
<dbReference type="Proteomes" id="UP001283361">
    <property type="component" value="Unassembled WGS sequence"/>
</dbReference>
<dbReference type="EMBL" id="JAWDGP010006658">
    <property type="protein sequence ID" value="KAK3737336.1"/>
    <property type="molecule type" value="Genomic_DNA"/>
</dbReference>
<evidence type="ECO:0000313" key="6">
    <source>
        <dbReference type="EMBL" id="KAK3737336.1"/>
    </source>
</evidence>
<keyword evidence="4 5" id="KW-0472">Membrane</keyword>
<dbReference type="SUPFAM" id="SSF103473">
    <property type="entry name" value="MFS general substrate transporter"/>
    <property type="match status" value="1"/>
</dbReference>
<comment type="caution">
    <text evidence="6">The sequence shown here is derived from an EMBL/GenBank/DDBJ whole genome shotgun (WGS) entry which is preliminary data.</text>
</comment>
<evidence type="ECO:0000256" key="5">
    <source>
        <dbReference type="SAM" id="Phobius"/>
    </source>
</evidence>
<dbReference type="PROSITE" id="PS00217">
    <property type="entry name" value="SUGAR_TRANSPORT_2"/>
    <property type="match status" value="1"/>
</dbReference>
<evidence type="ECO:0000256" key="1">
    <source>
        <dbReference type="ARBA" id="ARBA00004141"/>
    </source>
</evidence>
<dbReference type="Pfam" id="PF00083">
    <property type="entry name" value="Sugar_tr"/>
    <property type="match status" value="1"/>
</dbReference>
<dbReference type="InterPro" id="IPR005828">
    <property type="entry name" value="MFS_sugar_transport-like"/>
</dbReference>
<protein>
    <recommendedName>
        <fullName evidence="8">Major facilitator superfamily (MFS) profile domain-containing protein</fullName>
    </recommendedName>
</protein>
<dbReference type="InterPro" id="IPR005829">
    <property type="entry name" value="Sugar_transporter_CS"/>
</dbReference>
<name>A0AAE1CUU1_9GAST</name>
<reference evidence="6" key="1">
    <citation type="journal article" date="2023" name="G3 (Bethesda)">
        <title>A reference genome for the long-term kleptoplast-retaining sea slug Elysia crispata morphotype clarki.</title>
        <authorList>
            <person name="Eastman K.E."/>
            <person name="Pendleton A.L."/>
            <person name="Shaikh M.A."/>
            <person name="Suttiyut T."/>
            <person name="Ogas R."/>
            <person name="Tomko P."/>
            <person name="Gavelis G."/>
            <person name="Widhalm J.R."/>
            <person name="Wisecaver J.H."/>
        </authorList>
    </citation>
    <scope>NUCLEOTIDE SEQUENCE</scope>
    <source>
        <strain evidence="6">ECLA1</strain>
    </source>
</reference>
<organism evidence="6 7">
    <name type="scientific">Elysia crispata</name>
    <name type="common">lettuce slug</name>
    <dbReference type="NCBI Taxonomy" id="231223"/>
    <lineage>
        <taxon>Eukaryota</taxon>
        <taxon>Metazoa</taxon>
        <taxon>Spiralia</taxon>
        <taxon>Lophotrochozoa</taxon>
        <taxon>Mollusca</taxon>
        <taxon>Gastropoda</taxon>
        <taxon>Heterobranchia</taxon>
        <taxon>Euthyneura</taxon>
        <taxon>Panpulmonata</taxon>
        <taxon>Sacoglossa</taxon>
        <taxon>Placobranchoidea</taxon>
        <taxon>Plakobranchidae</taxon>
        <taxon>Elysia</taxon>
    </lineage>
</organism>
<keyword evidence="7" id="KW-1185">Reference proteome</keyword>
<gene>
    <name evidence="6" type="ORF">RRG08_067401</name>
</gene>
<feature type="transmembrane region" description="Helical" evidence="5">
    <location>
        <begin position="61"/>
        <end position="80"/>
    </location>
</feature>
<feature type="transmembrane region" description="Helical" evidence="5">
    <location>
        <begin position="6"/>
        <end position="23"/>
    </location>
</feature>